<dbReference type="PROSITE" id="PS50835">
    <property type="entry name" value="IG_LIKE"/>
    <property type="match status" value="2"/>
</dbReference>
<keyword evidence="4" id="KW-0325">Glycoprotein</keyword>
<dbReference type="GO" id="GO:0098609">
    <property type="term" value="P:cell-cell adhesion"/>
    <property type="evidence" value="ECO:0007669"/>
    <property type="project" value="TreeGrafter"/>
</dbReference>
<evidence type="ECO:0000256" key="4">
    <source>
        <dbReference type="ARBA" id="ARBA00023180"/>
    </source>
</evidence>
<dbReference type="EMBL" id="AMQN01014866">
    <property type="status" value="NOT_ANNOTATED_CDS"/>
    <property type="molecule type" value="Genomic_DNA"/>
</dbReference>
<dbReference type="GO" id="GO:0050839">
    <property type="term" value="F:cell adhesion molecule binding"/>
    <property type="evidence" value="ECO:0007669"/>
    <property type="project" value="TreeGrafter"/>
</dbReference>
<feature type="transmembrane region" description="Helical" evidence="7">
    <location>
        <begin position="361"/>
        <end position="381"/>
    </location>
</feature>
<comment type="subcellular location">
    <subcellularLocation>
        <location evidence="1">Membrane</location>
        <topology evidence="1">Single-pass type I membrane protein</topology>
    </subcellularLocation>
</comment>
<proteinExistence type="predicted"/>
<reference evidence="10 12" key="2">
    <citation type="journal article" date="2013" name="Nature">
        <title>Insights into bilaterian evolution from three spiralian genomes.</title>
        <authorList>
            <person name="Simakov O."/>
            <person name="Marletaz F."/>
            <person name="Cho S.J."/>
            <person name="Edsinger-Gonzales E."/>
            <person name="Havlak P."/>
            <person name="Hellsten U."/>
            <person name="Kuo D.H."/>
            <person name="Larsson T."/>
            <person name="Lv J."/>
            <person name="Arendt D."/>
            <person name="Savage R."/>
            <person name="Osoegawa K."/>
            <person name="de Jong P."/>
            <person name="Grimwood J."/>
            <person name="Chapman J.A."/>
            <person name="Shapiro H."/>
            <person name="Aerts A."/>
            <person name="Otillar R.P."/>
            <person name="Terry A.Y."/>
            <person name="Boore J.L."/>
            <person name="Grigoriev I.V."/>
            <person name="Lindberg D.R."/>
            <person name="Seaver E.C."/>
            <person name="Weisblat D.A."/>
            <person name="Putnam N.H."/>
            <person name="Rokhsar D.S."/>
        </authorList>
    </citation>
    <scope>NUCLEOTIDE SEQUENCE</scope>
    <source>
        <strain evidence="10 12">I ESC-2004</strain>
    </source>
</reference>
<dbReference type="GO" id="GO:0005911">
    <property type="term" value="C:cell-cell junction"/>
    <property type="evidence" value="ECO:0007669"/>
    <property type="project" value="TreeGrafter"/>
</dbReference>
<evidence type="ECO:0000256" key="5">
    <source>
        <dbReference type="ARBA" id="ARBA00023319"/>
    </source>
</evidence>
<sequence length="534" mass="57902">MKMLKFVAVIFVLTVGAWGQQIIDPPLNTAARNGQNARMNCTVELAGDTVEWRSYVNEVGGERIFVSSRPDDILLPGYGVEYSNDEHFDLIFDNVGSDHAGSYSCKLLNDDDTAYAQMVTVSDLSCSNSAGSTEVVEGQTVLMECEVSYHGYRAPVLAWSGMYSEFIEDEENPQRIKYITNVTAEASHDGMDFHCNLHFEANDGDENEPPTYTDSCHTNFIIVYAPTNIRTYPDPDNFDDEIVRLAVDEQINCTADGHPAITYNWYSSDMGHIVVGDTLTMTEEMVNGGTILYRCEATNTINGVARYANKNVTLIVSMPETGPTTSGVEGWIIAVAIVVPLLVLGIAGGVAFYFFNVRVTILLVMGPLCVIIITVLIHMAVRWRKSKGDTGGGSSSPQKATPVDTVRETGPKPAPGNPTQQPKPAPKGAHYDNYPPAMSMLPVNQAGSVHNVSGRDSPGYGDLGIRHFGASNPGLDSSVELDPHPTYSKSMNKAGSEQQLPPMPTNGHSGQSNQNFQTTPPEDRTPYIGAGSIV</sequence>
<dbReference type="SUPFAM" id="SSF48726">
    <property type="entry name" value="Immunoglobulin"/>
    <property type="match status" value="2"/>
</dbReference>
<dbReference type="Gene3D" id="2.60.40.10">
    <property type="entry name" value="Immunoglobulins"/>
    <property type="match status" value="2"/>
</dbReference>
<keyword evidence="5" id="KW-0393">Immunoglobulin domain</keyword>
<evidence type="ECO:0000259" key="9">
    <source>
        <dbReference type="PROSITE" id="PS50835"/>
    </source>
</evidence>
<evidence type="ECO:0000313" key="11">
    <source>
        <dbReference type="EnsemblMetazoa" id="CapteP226290"/>
    </source>
</evidence>
<dbReference type="GO" id="GO:0005886">
    <property type="term" value="C:plasma membrane"/>
    <property type="evidence" value="ECO:0007669"/>
    <property type="project" value="TreeGrafter"/>
</dbReference>
<evidence type="ECO:0000256" key="7">
    <source>
        <dbReference type="SAM" id="Phobius"/>
    </source>
</evidence>
<evidence type="ECO:0000256" key="6">
    <source>
        <dbReference type="SAM" id="MobiDB-lite"/>
    </source>
</evidence>
<dbReference type="InterPro" id="IPR003599">
    <property type="entry name" value="Ig_sub"/>
</dbReference>
<keyword evidence="8" id="KW-0732">Signal</keyword>
<dbReference type="OMA" id="YSAILSC"/>
<feature type="region of interest" description="Disordered" evidence="6">
    <location>
        <begin position="387"/>
        <end position="437"/>
    </location>
</feature>
<feature type="compositionally biased region" description="Polar residues" evidence="6">
    <location>
        <begin position="506"/>
        <end position="520"/>
    </location>
</feature>
<dbReference type="PANTHER" id="PTHR11640:SF31">
    <property type="entry name" value="IRREGULAR CHIASM C-ROUGHEST PROTEIN-RELATED"/>
    <property type="match status" value="1"/>
</dbReference>
<keyword evidence="2 7" id="KW-0472">Membrane</keyword>
<dbReference type="STRING" id="283909.R7T758"/>
<feature type="transmembrane region" description="Helical" evidence="7">
    <location>
        <begin position="331"/>
        <end position="354"/>
    </location>
</feature>
<reference evidence="11" key="3">
    <citation type="submission" date="2015-06" db="UniProtKB">
        <authorList>
            <consortium name="EnsemblMetazoa"/>
        </authorList>
    </citation>
    <scope>IDENTIFICATION</scope>
</reference>
<dbReference type="InterPro" id="IPR013783">
    <property type="entry name" value="Ig-like_fold"/>
</dbReference>
<dbReference type="OrthoDB" id="5843397at2759"/>
<dbReference type="HOGENOM" id="CLU_510244_0_0_1"/>
<gene>
    <name evidence="10" type="ORF">CAPTEDRAFT_226290</name>
</gene>
<name>R7T758_CAPTE</name>
<evidence type="ECO:0000313" key="12">
    <source>
        <dbReference type="Proteomes" id="UP000014760"/>
    </source>
</evidence>
<feature type="domain" description="Ig-like" evidence="9">
    <location>
        <begin position="226"/>
        <end position="313"/>
    </location>
</feature>
<dbReference type="EMBL" id="KB311372">
    <property type="protein sequence ID" value="ELT89420.1"/>
    <property type="molecule type" value="Genomic_DNA"/>
</dbReference>
<feature type="region of interest" description="Disordered" evidence="6">
    <location>
        <begin position="474"/>
        <end position="534"/>
    </location>
</feature>
<dbReference type="AlphaFoldDB" id="R7T758"/>
<evidence type="ECO:0000256" key="3">
    <source>
        <dbReference type="ARBA" id="ARBA00023157"/>
    </source>
</evidence>
<keyword evidence="12" id="KW-1185">Reference proteome</keyword>
<keyword evidence="7" id="KW-1133">Transmembrane helix</keyword>
<evidence type="ECO:0000256" key="2">
    <source>
        <dbReference type="ARBA" id="ARBA00023136"/>
    </source>
</evidence>
<feature type="region of interest" description="Disordered" evidence="6">
    <location>
        <begin position="447"/>
        <end position="466"/>
    </location>
</feature>
<dbReference type="PANTHER" id="PTHR11640">
    <property type="entry name" value="NEPHRIN"/>
    <property type="match status" value="1"/>
</dbReference>
<organism evidence="10">
    <name type="scientific">Capitella teleta</name>
    <name type="common">Polychaete worm</name>
    <dbReference type="NCBI Taxonomy" id="283909"/>
    <lineage>
        <taxon>Eukaryota</taxon>
        <taxon>Metazoa</taxon>
        <taxon>Spiralia</taxon>
        <taxon>Lophotrochozoa</taxon>
        <taxon>Annelida</taxon>
        <taxon>Polychaeta</taxon>
        <taxon>Sedentaria</taxon>
        <taxon>Scolecida</taxon>
        <taxon>Capitellidae</taxon>
        <taxon>Capitella</taxon>
    </lineage>
</organism>
<dbReference type="SMART" id="SM00409">
    <property type="entry name" value="IG"/>
    <property type="match status" value="2"/>
</dbReference>
<keyword evidence="3" id="KW-1015">Disulfide bond</keyword>
<accession>R7T758</accession>
<protein>
    <recommendedName>
        <fullName evidence="9">Ig-like domain-containing protein</fullName>
    </recommendedName>
</protein>
<dbReference type="InterPro" id="IPR051275">
    <property type="entry name" value="Cell_adhesion_signaling"/>
</dbReference>
<evidence type="ECO:0000313" key="10">
    <source>
        <dbReference type="EMBL" id="ELT89420.1"/>
    </source>
</evidence>
<feature type="compositionally biased region" description="Pro residues" evidence="6">
    <location>
        <begin position="412"/>
        <end position="425"/>
    </location>
</feature>
<evidence type="ECO:0000256" key="8">
    <source>
        <dbReference type="SAM" id="SignalP"/>
    </source>
</evidence>
<dbReference type="InterPro" id="IPR036179">
    <property type="entry name" value="Ig-like_dom_sf"/>
</dbReference>
<dbReference type="Proteomes" id="UP000014760">
    <property type="component" value="Unassembled WGS sequence"/>
</dbReference>
<keyword evidence="7" id="KW-0812">Transmembrane</keyword>
<dbReference type="InterPro" id="IPR007110">
    <property type="entry name" value="Ig-like_dom"/>
</dbReference>
<feature type="chain" id="PRO_5008786713" description="Ig-like domain-containing protein" evidence="8">
    <location>
        <begin position="20"/>
        <end position="534"/>
    </location>
</feature>
<dbReference type="EnsemblMetazoa" id="CapteT226290">
    <property type="protein sequence ID" value="CapteP226290"/>
    <property type="gene ID" value="CapteG226290"/>
</dbReference>
<feature type="compositionally biased region" description="Polar residues" evidence="6">
    <location>
        <begin position="487"/>
        <end position="499"/>
    </location>
</feature>
<feature type="signal peptide" evidence="8">
    <location>
        <begin position="1"/>
        <end position="19"/>
    </location>
</feature>
<feature type="domain" description="Ig-like" evidence="9">
    <location>
        <begin position="20"/>
        <end position="122"/>
    </location>
</feature>
<evidence type="ECO:0000256" key="1">
    <source>
        <dbReference type="ARBA" id="ARBA00004479"/>
    </source>
</evidence>
<reference evidence="12" key="1">
    <citation type="submission" date="2012-12" db="EMBL/GenBank/DDBJ databases">
        <authorList>
            <person name="Hellsten U."/>
            <person name="Grimwood J."/>
            <person name="Chapman J.A."/>
            <person name="Shapiro H."/>
            <person name="Aerts A."/>
            <person name="Otillar R.P."/>
            <person name="Terry A.Y."/>
            <person name="Boore J.L."/>
            <person name="Simakov O."/>
            <person name="Marletaz F."/>
            <person name="Cho S.-J."/>
            <person name="Edsinger-Gonzales E."/>
            <person name="Havlak P."/>
            <person name="Kuo D.-H."/>
            <person name="Larsson T."/>
            <person name="Lv J."/>
            <person name="Arendt D."/>
            <person name="Savage R."/>
            <person name="Osoegawa K."/>
            <person name="de Jong P."/>
            <person name="Lindberg D.R."/>
            <person name="Seaver E.C."/>
            <person name="Weisblat D.A."/>
            <person name="Putnam N.H."/>
            <person name="Grigoriev I.V."/>
            <person name="Rokhsar D.S."/>
        </authorList>
    </citation>
    <scope>NUCLEOTIDE SEQUENCE</scope>
    <source>
        <strain evidence="12">I ESC-2004</strain>
    </source>
</reference>